<proteinExistence type="predicted"/>
<evidence type="ECO:0000313" key="2">
    <source>
        <dbReference type="EMBL" id="KYG66083.1"/>
    </source>
</evidence>
<organism evidence="2 3">
    <name type="scientific">Bdellovibrio bacteriovorus</name>
    <dbReference type="NCBI Taxonomy" id="959"/>
    <lineage>
        <taxon>Bacteria</taxon>
        <taxon>Pseudomonadati</taxon>
        <taxon>Bdellovibrionota</taxon>
        <taxon>Bdellovibrionia</taxon>
        <taxon>Bdellovibrionales</taxon>
        <taxon>Pseudobdellovibrionaceae</taxon>
        <taxon>Bdellovibrio</taxon>
    </lineage>
</organism>
<dbReference type="Proteomes" id="UP000075320">
    <property type="component" value="Unassembled WGS sequence"/>
</dbReference>
<dbReference type="GO" id="GO:0035438">
    <property type="term" value="F:cyclic-di-GMP binding"/>
    <property type="evidence" value="ECO:0007669"/>
    <property type="project" value="InterPro"/>
</dbReference>
<comment type="caution">
    <text evidence="2">The sequence shown here is derived from an EMBL/GenBank/DDBJ whole genome shotgun (WGS) entry which is preliminary data.</text>
</comment>
<dbReference type="AlphaFoldDB" id="A0A150WNK3"/>
<dbReference type="EMBL" id="LUKE01000001">
    <property type="protein sequence ID" value="KYG66083.1"/>
    <property type="molecule type" value="Genomic_DNA"/>
</dbReference>
<dbReference type="InterPro" id="IPR009875">
    <property type="entry name" value="PilZ_domain"/>
</dbReference>
<gene>
    <name evidence="2" type="ORF">AZI86_03180</name>
</gene>
<sequence length="128" mass="14394">MLRRMKFGLYERDFSSENIFRSRGMNTTTAKRYPTKEVAHLEVYGHIGTLVANVRNLSTSGAFLEVVSQGDYVPQKGDLLSMTIKLSTLQREHNVSAEVVWSKDLGLGICFINKGEVLERMMAKSSGF</sequence>
<dbReference type="Gene3D" id="2.40.10.220">
    <property type="entry name" value="predicted glycosyltransferase like domains"/>
    <property type="match status" value="1"/>
</dbReference>
<keyword evidence="3" id="KW-1185">Reference proteome</keyword>
<evidence type="ECO:0000259" key="1">
    <source>
        <dbReference type="Pfam" id="PF07238"/>
    </source>
</evidence>
<dbReference type="Pfam" id="PF07238">
    <property type="entry name" value="PilZ"/>
    <property type="match status" value="1"/>
</dbReference>
<reference evidence="2 3" key="1">
    <citation type="submission" date="2016-03" db="EMBL/GenBank/DDBJ databases">
        <authorList>
            <person name="Ploux O."/>
        </authorList>
    </citation>
    <scope>NUCLEOTIDE SEQUENCE [LARGE SCALE GENOMIC DNA]</scope>
    <source>
        <strain evidence="2 3">R0</strain>
    </source>
</reference>
<accession>A0A150WNK3</accession>
<protein>
    <recommendedName>
        <fullName evidence="1">PilZ domain-containing protein</fullName>
    </recommendedName>
</protein>
<name>A0A150WNK3_BDEBC</name>
<evidence type="ECO:0000313" key="3">
    <source>
        <dbReference type="Proteomes" id="UP000075320"/>
    </source>
</evidence>
<feature type="domain" description="PilZ" evidence="1">
    <location>
        <begin position="38"/>
        <end position="116"/>
    </location>
</feature>